<dbReference type="OrthoDB" id="2963168at2759"/>
<sequence>MPLDKRYDSVIERKLVLGIDVGTTYSGVSFCILDTGGTPEIHSVMRYPGQEGDNQVRDTKIPTIVYYDEEGTVRAVGAEAKSHDNRQKASDEGWVLTEWFKLHLRPRELASDDKHLRMLPPNKTVVQILADFMRYLYKCAKKYISEKDPMGRQLLQSESNVEFVLTHPNGWGGSQQAKMRRAAVLAGLVPDSDAGQSRIRFVTEGEANLHYCITNGLTGDVAKADNQLMIVDAGGGTVDLSTYRITSTIPAKAVESIPPDCVMQGSTFVNNRAEQFLRDKLRSSHFGNDEDIQTMLECFENSAKPTFRDPTKASYIRFGSVRDTDEQCDIKRGTLSLSGSDMATLFHPSVSAIEDAMRKQSSRTGGRINIVLLVGGFAKNEYLRAELQSYAQRFGLSLFYPDGASGPAKAVAEGALSHYLDDIVSAHVAKFTHGSDCNTRYISSFPSHKTRQNKIFLGASGMRLLPDAFLTILPKGTQVSKEEEFQQSFVQKTHTPLNELLSNVIRYKGSERDPQWMDEEPGKHQAKHPVQSSSFEAP</sequence>
<gene>
    <name evidence="2" type="ORF">LAESUDRAFT_727132</name>
</gene>
<dbReference type="CDD" id="cd10170">
    <property type="entry name" value="ASKHA_NBD_HSP70"/>
    <property type="match status" value="1"/>
</dbReference>
<dbReference type="EMBL" id="KV427630">
    <property type="protein sequence ID" value="KZT05488.1"/>
    <property type="molecule type" value="Genomic_DNA"/>
</dbReference>
<reference evidence="2 3" key="1">
    <citation type="journal article" date="2016" name="Mol. Biol. Evol.">
        <title>Comparative Genomics of Early-Diverging Mushroom-Forming Fungi Provides Insights into the Origins of Lignocellulose Decay Capabilities.</title>
        <authorList>
            <person name="Nagy L.G."/>
            <person name="Riley R."/>
            <person name="Tritt A."/>
            <person name="Adam C."/>
            <person name="Daum C."/>
            <person name="Floudas D."/>
            <person name="Sun H."/>
            <person name="Yadav J.S."/>
            <person name="Pangilinan J."/>
            <person name="Larsson K.H."/>
            <person name="Matsuura K."/>
            <person name="Barry K."/>
            <person name="Labutti K."/>
            <person name="Kuo R."/>
            <person name="Ohm R.A."/>
            <person name="Bhattacharya S.S."/>
            <person name="Shirouzu T."/>
            <person name="Yoshinaga Y."/>
            <person name="Martin F.M."/>
            <person name="Grigoriev I.V."/>
            <person name="Hibbett D.S."/>
        </authorList>
    </citation>
    <scope>NUCLEOTIDE SEQUENCE [LARGE SCALE GENOMIC DNA]</scope>
    <source>
        <strain evidence="2 3">93-53</strain>
    </source>
</reference>
<feature type="region of interest" description="Disordered" evidence="1">
    <location>
        <begin position="511"/>
        <end position="538"/>
    </location>
</feature>
<accession>A0A165DRP9</accession>
<organism evidence="2 3">
    <name type="scientific">Laetiporus sulphureus 93-53</name>
    <dbReference type="NCBI Taxonomy" id="1314785"/>
    <lineage>
        <taxon>Eukaryota</taxon>
        <taxon>Fungi</taxon>
        <taxon>Dikarya</taxon>
        <taxon>Basidiomycota</taxon>
        <taxon>Agaricomycotina</taxon>
        <taxon>Agaricomycetes</taxon>
        <taxon>Polyporales</taxon>
        <taxon>Laetiporus</taxon>
    </lineage>
</organism>
<dbReference type="SUPFAM" id="SSF53067">
    <property type="entry name" value="Actin-like ATPase domain"/>
    <property type="match status" value="2"/>
</dbReference>
<dbReference type="PANTHER" id="PTHR14187:SF5">
    <property type="entry name" value="HEAT SHOCK 70 KDA PROTEIN 12A"/>
    <property type="match status" value="1"/>
</dbReference>
<proteinExistence type="predicted"/>
<evidence type="ECO:0008006" key="4">
    <source>
        <dbReference type="Google" id="ProtNLM"/>
    </source>
</evidence>
<dbReference type="GeneID" id="63826198"/>
<dbReference type="RefSeq" id="XP_040763228.1">
    <property type="nucleotide sequence ID" value="XM_040909169.1"/>
</dbReference>
<keyword evidence="3" id="KW-1185">Reference proteome</keyword>
<evidence type="ECO:0000256" key="1">
    <source>
        <dbReference type="SAM" id="MobiDB-lite"/>
    </source>
</evidence>
<protein>
    <recommendedName>
        <fullName evidence="4">Actin-like ATPase domain-containing protein</fullName>
    </recommendedName>
</protein>
<evidence type="ECO:0000313" key="3">
    <source>
        <dbReference type="Proteomes" id="UP000076871"/>
    </source>
</evidence>
<dbReference type="PANTHER" id="PTHR14187">
    <property type="entry name" value="ALPHA KINASE/ELONGATION FACTOR 2 KINASE"/>
    <property type="match status" value="1"/>
</dbReference>
<dbReference type="STRING" id="1314785.A0A165DRP9"/>
<dbReference type="Gene3D" id="3.30.420.40">
    <property type="match status" value="1"/>
</dbReference>
<dbReference type="PRINTS" id="PR00301">
    <property type="entry name" value="HEATSHOCK70"/>
</dbReference>
<dbReference type="InterPro" id="IPR043129">
    <property type="entry name" value="ATPase_NBD"/>
</dbReference>
<feature type="compositionally biased region" description="Basic and acidic residues" evidence="1">
    <location>
        <begin position="511"/>
        <end position="523"/>
    </location>
</feature>
<dbReference type="InParanoid" id="A0A165DRP9"/>
<evidence type="ECO:0000313" key="2">
    <source>
        <dbReference type="EMBL" id="KZT05488.1"/>
    </source>
</evidence>
<name>A0A165DRP9_9APHY</name>
<dbReference type="AlphaFoldDB" id="A0A165DRP9"/>
<dbReference type="Proteomes" id="UP000076871">
    <property type="component" value="Unassembled WGS sequence"/>
</dbReference>